<evidence type="ECO:0000259" key="1">
    <source>
        <dbReference type="Pfam" id="PF22749"/>
    </source>
</evidence>
<dbReference type="Proteomes" id="UP000078561">
    <property type="component" value="Unassembled WGS sequence"/>
</dbReference>
<evidence type="ECO:0000313" key="2">
    <source>
        <dbReference type="EMBL" id="SAL97913.1"/>
    </source>
</evidence>
<dbReference type="GO" id="GO:0005634">
    <property type="term" value="C:nucleus"/>
    <property type="evidence" value="ECO:0007669"/>
    <property type="project" value="TreeGrafter"/>
</dbReference>
<reference evidence="2" key="1">
    <citation type="submission" date="2016-04" db="EMBL/GenBank/DDBJ databases">
        <authorList>
            <person name="Evans L.H."/>
            <person name="Alamgir A."/>
            <person name="Owens N."/>
            <person name="Weber N.D."/>
            <person name="Virtaneva K."/>
            <person name="Barbian K."/>
            <person name="Babar A."/>
            <person name="Rosenke K."/>
        </authorList>
    </citation>
    <scope>NUCLEOTIDE SEQUENCE [LARGE SCALE GENOMIC DNA]</scope>
    <source>
        <strain evidence="2">CBS 101.48</strain>
    </source>
</reference>
<dbReference type="GO" id="GO:0031048">
    <property type="term" value="P:regulatory ncRNA-mediated heterochromatin formation"/>
    <property type="evidence" value="ECO:0007669"/>
    <property type="project" value="TreeGrafter"/>
</dbReference>
<keyword evidence="3" id="KW-1185">Reference proteome</keyword>
<dbReference type="InterPro" id="IPR029058">
    <property type="entry name" value="AB_hydrolase_fold"/>
</dbReference>
<dbReference type="InterPro" id="IPR053858">
    <property type="entry name" value="Arb2_dom"/>
</dbReference>
<dbReference type="STRING" id="4829.A0A163J9K7"/>
<dbReference type="OrthoDB" id="421951at2759"/>
<protein>
    <recommendedName>
        <fullName evidence="1">Arb2 domain-containing protein</fullName>
    </recommendedName>
</protein>
<organism evidence="2">
    <name type="scientific">Absidia glauca</name>
    <name type="common">Pin mould</name>
    <dbReference type="NCBI Taxonomy" id="4829"/>
    <lineage>
        <taxon>Eukaryota</taxon>
        <taxon>Fungi</taxon>
        <taxon>Fungi incertae sedis</taxon>
        <taxon>Mucoromycota</taxon>
        <taxon>Mucoromycotina</taxon>
        <taxon>Mucoromycetes</taxon>
        <taxon>Mucorales</taxon>
        <taxon>Cunninghamellaceae</taxon>
        <taxon>Absidia</taxon>
    </lineage>
</organism>
<dbReference type="InParanoid" id="A0A163J9K7"/>
<dbReference type="PANTHER" id="PTHR21357:SF4">
    <property type="entry name" value="FAM172 FAMILY PROTEIN HOMOLOG CG10038"/>
    <property type="match status" value="1"/>
</dbReference>
<dbReference type="EMBL" id="LT552047">
    <property type="protein sequence ID" value="SAL97913.1"/>
    <property type="molecule type" value="Genomic_DNA"/>
</dbReference>
<dbReference type="AlphaFoldDB" id="A0A163J9K7"/>
<dbReference type="PANTHER" id="PTHR21357">
    <property type="entry name" value="FAM172 FAMILY PROTEIN HOMOLOG CG10038"/>
    <property type="match status" value="1"/>
</dbReference>
<proteinExistence type="predicted"/>
<dbReference type="Gene3D" id="3.40.50.1820">
    <property type="entry name" value="alpha/beta hydrolase"/>
    <property type="match status" value="1"/>
</dbReference>
<dbReference type="Pfam" id="PF22749">
    <property type="entry name" value="Arb2"/>
    <property type="match status" value="1"/>
</dbReference>
<name>A0A163J9K7_ABSGL</name>
<feature type="domain" description="Arb2" evidence="1">
    <location>
        <begin position="15"/>
        <end position="269"/>
    </location>
</feature>
<gene>
    <name evidence="2" type="primary">ABSGL_03440.1 scaffold 4609</name>
</gene>
<accession>A0A163J9K7</accession>
<dbReference type="OMA" id="LAFVELX"/>
<dbReference type="GO" id="GO:0035197">
    <property type="term" value="F:siRNA binding"/>
    <property type="evidence" value="ECO:0007669"/>
    <property type="project" value="TreeGrafter"/>
</dbReference>
<dbReference type="SUPFAM" id="SSF53474">
    <property type="entry name" value="alpha/beta-Hydrolases"/>
    <property type="match status" value="1"/>
</dbReference>
<dbReference type="InterPro" id="IPR048263">
    <property type="entry name" value="Arb2"/>
</dbReference>
<sequence length="339" mass="38185">MFRGKKKSKKETEPIPTTIDGFGYVIKEDGTVRSKSTDSQYVFDFEPKNQTYNETRYRVFVDLLGDVVEEKLQQAPFHFQKVVVPLQANDAHTYFYMTPNALTTKGKLVLFIPGTQTRIGQWSKRVMCEESIQAGSMMDMAEDMINRGYEVILMNPNGIMWYDNAPHDVPPLKSESWSIIPGKGHSDKCDAQQLYLWRRQAQAEKIGVVALGYGGHCFTEILNEHFDVIKPKVVGVAIANTGHLSDCIHGSDKRAWMYDHVVNWTVSDQTKGENVPNTLIGCASVSAGPVDDDSDDLLAEDDIYMEQEQLQALNLDDPDSSVYLVLDGLDFVKWEDGVK</sequence>
<evidence type="ECO:0000313" key="3">
    <source>
        <dbReference type="Proteomes" id="UP000078561"/>
    </source>
</evidence>